<evidence type="ECO:0000313" key="4">
    <source>
        <dbReference type="Proteomes" id="UP000087766"/>
    </source>
</evidence>
<protein>
    <submittedName>
        <fullName evidence="5">Protein ACCELERATED CELL DEATH 6-like</fullName>
    </submittedName>
</protein>
<dbReference type="KEGG" id="vra:106774939"/>
<dbReference type="SMART" id="SM00248">
    <property type="entry name" value="ANK"/>
    <property type="match status" value="7"/>
</dbReference>
<dbReference type="AlphaFoldDB" id="A0A3Q0FK68"/>
<evidence type="ECO:0000313" key="5">
    <source>
        <dbReference type="RefSeq" id="XP_022642612.1"/>
    </source>
</evidence>
<dbReference type="PANTHER" id="PTHR24177">
    <property type="entry name" value="CASKIN"/>
    <property type="match status" value="1"/>
</dbReference>
<keyword evidence="2" id="KW-0812">Transmembrane</keyword>
<feature type="transmembrane region" description="Helical" evidence="2">
    <location>
        <begin position="508"/>
        <end position="528"/>
    </location>
</feature>
<reference evidence="5" key="2">
    <citation type="submission" date="2025-08" db="UniProtKB">
        <authorList>
            <consortium name="RefSeq"/>
        </authorList>
    </citation>
    <scope>IDENTIFICATION</scope>
    <source>
        <tissue evidence="5">Leaf</tissue>
    </source>
</reference>
<organism evidence="4 5">
    <name type="scientific">Vigna radiata var. radiata</name>
    <name type="common">Mung bean</name>
    <name type="synonym">Phaseolus aureus</name>
    <dbReference type="NCBI Taxonomy" id="3916"/>
    <lineage>
        <taxon>Eukaryota</taxon>
        <taxon>Viridiplantae</taxon>
        <taxon>Streptophyta</taxon>
        <taxon>Embryophyta</taxon>
        <taxon>Tracheophyta</taxon>
        <taxon>Spermatophyta</taxon>
        <taxon>Magnoliopsida</taxon>
        <taxon>eudicotyledons</taxon>
        <taxon>Gunneridae</taxon>
        <taxon>Pentapetalae</taxon>
        <taxon>rosids</taxon>
        <taxon>fabids</taxon>
        <taxon>Fabales</taxon>
        <taxon>Fabaceae</taxon>
        <taxon>Papilionoideae</taxon>
        <taxon>50 kb inversion clade</taxon>
        <taxon>NPAAA clade</taxon>
        <taxon>indigoferoid/millettioid clade</taxon>
        <taxon>Phaseoleae</taxon>
        <taxon>Vigna</taxon>
    </lineage>
</organism>
<evidence type="ECO:0000256" key="1">
    <source>
        <dbReference type="ARBA" id="ARBA00004413"/>
    </source>
</evidence>
<dbReference type="Gene3D" id="1.25.40.20">
    <property type="entry name" value="Ankyrin repeat-containing domain"/>
    <property type="match status" value="2"/>
</dbReference>
<feature type="transmembrane region" description="Helical" evidence="2">
    <location>
        <begin position="548"/>
        <end position="573"/>
    </location>
</feature>
<dbReference type="SUPFAM" id="SSF48403">
    <property type="entry name" value="Ankyrin repeat"/>
    <property type="match status" value="1"/>
</dbReference>
<reference evidence="4" key="1">
    <citation type="journal article" date="2014" name="Nat. Commun.">
        <title>Genome sequence of mungbean and insights into evolution within Vigna species.</title>
        <authorList>
            <person name="Kang Y.J."/>
            <person name="Kim S.K."/>
            <person name="Kim M.Y."/>
            <person name="Lestari P."/>
            <person name="Kim K.H."/>
            <person name="Ha B.K."/>
            <person name="Jun T.H."/>
            <person name="Hwang W.J."/>
            <person name="Lee T."/>
            <person name="Lee J."/>
            <person name="Shim S."/>
            <person name="Yoon M.Y."/>
            <person name="Jang Y.E."/>
            <person name="Han K.S."/>
            <person name="Taeprayoon P."/>
            <person name="Yoon N."/>
            <person name="Somta P."/>
            <person name="Tanya P."/>
            <person name="Kim K.S."/>
            <person name="Gwag J.G."/>
            <person name="Moon J.K."/>
            <person name="Lee Y.H."/>
            <person name="Park B.S."/>
            <person name="Bombarely A."/>
            <person name="Doyle J.J."/>
            <person name="Jackson S.A."/>
            <person name="Schafleitner R."/>
            <person name="Srinives P."/>
            <person name="Varshney R.K."/>
            <person name="Lee S.H."/>
        </authorList>
    </citation>
    <scope>NUCLEOTIDE SEQUENCE [LARGE SCALE GENOMIC DNA]</scope>
    <source>
        <strain evidence="4">cv. VC1973A</strain>
    </source>
</reference>
<dbReference type="InterPro" id="IPR002110">
    <property type="entry name" value="Ankyrin_rpt"/>
</dbReference>
<gene>
    <name evidence="5" type="primary">LOC106774939</name>
</gene>
<dbReference type="STRING" id="3916.A0A3Q0FK68"/>
<dbReference type="PANTHER" id="PTHR24177:SF103">
    <property type="entry name" value="PGG DOMAIN-CONTAINING PROTEIN"/>
    <property type="match status" value="1"/>
</dbReference>
<feature type="transmembrane region" description="Helical" evidence="2">
    <location>
        <begin position="585"/>
        <end position="605"/>
    </location>
</feature>
<comment type="subcellular location">
    <subcellularLocation>
        <location evidence="1">Cell membrane</location>
        <topology evidence="1">Peripheral membrane protein</topology>
        <orientation evidence="1">Cytoplasmic side</orientation>
    </subcellularLocation>
</comment>
<sequence>MSWYVYKVDFFNTIGRVKMEIPKKRLFKICMKGKWDEVVEMYKKDKKVHTARITTAGETALHVALTDGEDAVVHQLVALICFHERKEALGIQNERGNTALHMAALTGSVRTCECIASAETSLLSVRNVDGETPLFLAALHGRKEAFLYLHYIHISHTDRKASNYYSNCRRNDGDTILHSAIAGEYFDLAFQIIHLYEDLVNWVNDRGLSPLHILASKPSAFRSGSYLGLLETIVYQGIFVKELEVAPNYHRLPTEKGGYRYPQYYQTFISLLRALQKSACLGGSSIILKIRGKKEKHVWSVQVMNELLRRYEYDDDDKNPPVLIAAKNGIIEMVEKILELFPGAVHDTDADKKNIVLLAAENRHPHLYQLLLKKNNLKQTLFSKVDNNGNSALHLAARLGDHNHSLIPGAALQMQWEIKWYLFVKESMPPHFFSPYNKDYNTPRDIFVQTHQNLVKSDGDWLKKTSQSCSLVAALLATAAFYTSTTVPGGVKKCAGSPTLENTEAFNVFAMSSLIALCCSISSLVLFLSILTSRLKEQDFGKDLPLKLLFGLTSLFVSITSMLLSFCAGHPFVLTKKLKDAAVPVYGAICVPATLFALAQFPLYLDVARATFMKVPKRSSKATLL</sequence>
<accession>A0A3Q0FK68</accession>
<dbReference type="GeneID" id="106774939"/>
<dbReference type="Proteomes" id="UP000087766">
    <property type="component" value="Chromosome 10"/>
</dbReference>
<dbReference type="Pfam" id="PF13962">
    <property type="entry name" value="PGG"/>
    <property type="match status" value="1"/>
</dbReference>
<dbReference type="GO" id="GO:0005886">
    <property type="term" value="C:plasma membrane"/>
    <property type="evidence" value="ECO:0007669"/>
    <property type="project" value="UniProtKB-SubCell"/>
</dbReference>
<evidence type="ECO:0000259" key="3">
    <source>
        <dbReference type="Pfam" id="PF13962"/>
    </source>
</evidence>
<keyword evidence="2" id="KW-0472">Membrane</keyword>
<dbReference type="RefSeq" id="XP_022642612.1">
    <property type="nucleotide sequence ID" value="XM_022786891.1"/>
</dbReference>
<proteinExistence type="predicted"/>
<keyword evidence="2" id="KW-1133">Transmembrane helix</keyword>
<evidence type="ECO:0000256" key="2">
    <source>
        <dbReference type="SAM" id="Phobius"/>
    </source>
</evidence>
<dbReference type="InterPro" id="IPR026961">
    <property type="entry name" value="PGG_dom"/>
</dbReference>
<keyword evidence="4" id="KW-1185">Reference proteome</keyword>
<name>A0A3Q0FK68_VIGRR</name>
<dbReference type="InterPro" id="IPR036770">
    <property type="entry name" value="Ankyrin_rpt-contain_sf"/>
</dbReference>
<feature type="domain" description="PGG" evidence="3">
    <location>
        <begin position="460"/>
        <end position="570"/>
    </location>
</feature>
<dbReference type="Pfam" id="PF12796">
    <property type="entry name" value="Ank_2"/>
    <property type="match status" value="2"/>
</dbReference>
<dbReference type="OrthoDB" id="1418692at2759"/>